<sequence length="159" mass="18075">MKNIPPKQARVNFLNIGNNDLEAYNIDKVKPEGICRKIRSEIVRKLQNGGRWDTPGMGRRDLLEYCKSTLFSELQRSSEPVILSFGNKLDQGQNIYQSEFGDAEMNLEANFECTPLDLEEDKQSESQPSISLTDNCILTSTKYAEDLEINKNTEDIIVP</sequence>
<reference evidence="2" key="1">
    <citation type="submission" date="2014-03" db="EMBL/GenBank/DDBJ databases">
        <authorList>
            <person name="Aksoy S."/>
            <person name="Warren W."/>
            <person name="Wilson R.K."/>
        </authorList>
    </citation>
    <scope>NUCLEOTIDE SEQUENCE [LARGE SCALE GENOMIC DNA]</scope>
    <source>
        <strain evidence="2">IAEA</strain>
    </source>
</reference>
<reference evidence="1" key="2">
    <citation type="submission" date="2020-05" db="UniProtKB">
        <authorList>
            <consortium name="EnsemblMetazoa"/>
        </authorList>
    </citation>
    <scope>IDENTIFICATION</scope>
    <source>
        <strain evidence="1">IAEA</strain>
    </source>
</reference>
<dbReference type="Proteomes" id="UP000092445">
    <property type="component" value="Unassembled WGS sequence"/>
</dbReference>
<accession>A0A1A9ZI04</accession>
<name>A0A1A9ZI04_GLOPL</name>
<dbReference type="EnsemblMetazoa" id="GPAI015203-RA">
    <property type="protein sequence ID" value="GPAI015203-PA"/>
    <property type="gene ID" value="GPAI015203"/>
</dbReference>
<evidence type="ECO:0000313" key="1">
    <source>
        <dbReference type="EnsemblMetazoa" id="GPAI015203-PA"/>
    </source>
</evidence>
<dbReference type="AlphaFoldDB" id="A0A1A9ZI04"/>
<proteinExistence type="predicted"/>
<protein>
    <submittedName>
        <fullName evidence="1">Uncharacterized protein</fullName>
    </submittedName>
</protein>
<evidence type="ECO:0000313" key="2">
    <source>
        <dbReference type="Proteomes" id="UP000092445"/>
    </source>
</evidence>
<dbReference type="VEuPathDB" id="VectorBase:GPAI015203"/>
<keyword evidence="2" id="KW-1185">Reference proteome</keyword>
<organism evidence="1 2">
    <name type="scientific">Glossina pallidipes</name>
    <name type="common">Tsetse fly</name>
    <dbReference type="NCBI Taxonomy" id="7398"/>
    <lineage>
        <taxon>Eukaryota</taxon>
        <taxon>Metazoa</taxon>
        <taxon>Ecdysozoa</taxon>
        <taxon>Arthropoda</taxon>
        <taxon>Hexapoda</taxon>
        <taxon>Insecta</taxon>
        <taxon>Pterygota</taxon>
        <taxon>Neoptera</taxon>
        <taxon>Endopterygota</taxon>
        <taxon>Diptera</taxon>
        <taxon>Brachycera</taxon>
        <taxon>Muscomorpha</taxon>
        <taxon>Hippoboscoidea</taxon>
        <taxon>Glossinidae</taxon>
        <taxon>Glossina</taxon>
    </lineage>
</organism>